<accession>A0A5J4WPX7</accession>
<feature type="compositionally biased region" description="Basic residues" evidence="1">
    <location>
        <begin position="121"/>
        <end position="132"/>
    </location>
</feature>
<gene>
    <name evidence="2" type="ORF">EZS28_007846</name>
</gene>
<feature type="region of interest" description="Disordered" evidence="1">
    <location>
        <begin position="112"/>
        <end position="208"/>
    </location>
</feature>
<dbReference type="InterPro" id="IPR043136">
    <property type="entry name" value="B30.2/SPRY_sf"/>
</dbReference>
<dbReference type="Proteomes" id="UP000324800">
    <property type="component" value="Unassembled WGS sequence"/>
</dbReference>
<feature type="compositionally biased region" description="Basic and acidic residues" evidence="1">
    <location>
        <begin position="160"/>
        <end position="208"/>
    </location>
</feature>
<evidence type="ECO:0000313" key="2">
    <source>
        <dbReference type="EMBL" id="KAA6396622.1"/>
    </source>
</evidence>
<dbReference type="EMBL" id="SNRW01001382">
    <property type="protein sequence ID" value="KAA6396622.1"/>
    <property type="molecule type" value="Genomic_DNA"/>
</dbReference>
<organism evidence="2 3">
    <name type="scientific">Streblomastix strix</name>
    <dbReference type="NCBI Taxonomy" id="222440"/>
    <lineage>
        <taxon>Eukaryota</taxon>
        <taxon>Metamonada</taxon>
        <taxon>Preaxostyla</taxon>
        <taxon>Oxymonadida</taxon>
        <taxon>Streblomastigidae</taxon>
        <taxon>Streblomastix</taxon>
    </lineage>
</organism>
<reference evidence="2 3" key="1">
    <citation type="submission" date="2019-03" db="EMBL/GenBank/DDBJ databases">
        <title>Single cell metagenomics reveals metabolic interactions within the superorganism composed of flagellate Streblomastix strix and complex community of Bacteroidetes bacteria on its surface.</title>
        <authorList>
            <person name="Treitli S.C."/>
            <person name="Kolisko M."/>
            <person name="Husnik F."/>
            <person name="Keeling P."/>
            <person name="Hampl V."/>
        </authorList>
    </citation>
    <scope>NUCLEOTIDE SEQUENCE [LARGE SCALE GENOMIC DNA]</scope>
    <source>
        <strain evidence="2">ST1C</strain>
    </source>
</reference>
<dbReference type="InterPro" id="IPR011009">
    <property type="entry name" value="Kinase-like_dom_sf"/>
</dbReference>
<feature type="compositionally biased region" description="Polar residues" evidence="1">
    <location>
        <begin position="139"/>
        <end position="148"/>
    </location>
</feature>
<comment type="caution">
    <text evidence="2">The sequence shown here is derived from an EMBL/GenBank/DDBJ whole genome shotgun (WGS) entry which is preliminary data.</text>
</comment>
<name>A0A5J4WPX7_9EUKA</name>
<sequence length="624" mass="72748">VPRNQMIKSDSLWDLLQLLLRVDPADRITAQGALRHSYFIGDEAKREITDECRAIAEEMRQMMLEKKSDSGENDEELKQQFVIDSSLVMPANEITALLKVNPDENEAQLLNQMRNGEIKLRRPRKKPKFKPQNRKDGQQSESESGINYSSDIEDDDDKIQDEKQRKEELERLKRNEDEKKRKEEQERLKRNEEERRRIQEQQKRIEDEKKKKEELERLKIIEDEKKRKEELERQKGKNPVKAITQDQKSHQQQSQPELRRIQQEQERLRLVEEENKRKEDINRVVRVSQLPQRDKILLLERIAYQYQMAICPFCKFIAPASDVQDHVDDKHHIMSILYGGVRDIAKAILVGPQTVQPTVQPRQPQQQNQTHGTVYCPFCYSEVAPAQITMHVQTQHADNADQFIIILHQNKLSQTIIWKQEEEQRGRLESQQNLQAANVALTNSSQLKTNTLARITFTQPNNQGIRLNDWRSTLALYDREIGAGIWRFNVRCVRATYSVGVGIVSTDRSRIPHPFDRHFKARNVSVFFDWSFLYIKGQRQQYEDEQIWRQGAVTSVIVDLTKNPPILTFSVNGGPPRICVVGIPHPFRFALTLHQPGDELSVESLVQAEGIDLNGFPEAKRTTP</sequence>
<protein>
    <recommendedName>
        <fullName evidence="4">Protein kinase domain-containing protein</fullName>
    </recommendedName>
</protein>
<evidence type="ECO:0000313" key="3">
    <source>
        <dbReference type="Proteomes" id="UP000324800"/>
    </source>
</evidence>
<feature type="region of interest" description="Disordered" evidence="1">
    <location>
        <begin position="228"/>
        <end position="260"/>
    </location>
</feature>
<dbReference type="AlphaFoldDB" id="A0A5J4WPX7"/>
<evidence type="ECO:0000256" key="1">
    <source>
        <dbReference type="SAM" id="MobiDB-lite"/>
    </source>
</evidence>
<dbReference type="Gene3D" id="2.60.120.920">
    <property type="match status" value="1"/>
</dbReference>
<dbReference type="Gene3D" id="1.10.510.10">
    <property type="entry name" value="Transferase(Phosphotransferase) domain 1"/>
    <property type="match status" value="1"/>
</dbReference>
<evidence type="ECO:0008006" key="4">
    <source>
        <dbReference type="Google" id="ProtNLM"/>
    </source>
</evidence>
<proteinExistence type="predicted"/>
<feature type="non-terminal residue" evidence="2">
    <location>
        <position position="1"/>
    </location>
</feature>
<dbReference type="SUPFAM" id="SSF56112">
    <property type="entry name" value="Protein kinase-like (PK-like)"/>
    <property type="match status" value="1"/>
</dbReference>